<keyword evidence="8" id="KW-1133">Transmembrane helix</keyword>
<keyword evidence="4" id="KW-0378">Hydrolase</keyword>
<keyword evidence="3" id="KW-1003">Cell membrane</keyword>
<dbReference type="SUPFAM" id="SSF56519">
    <property type="entry name" value="Penicillin binding protein dimerisation domain"/>
    <property type="match status" value="1"/>
</dbReference>
<protein>
    <recommendedName>
        <fullName evidence="15">Penicillin-binding protein 2</fullName>
    </recommendedName>
</protein>
<evidence type="ECO:0000256" key="4">
    <source>
        <dbReference type="ARBA" id="ARBA00022645"/>
    </source>
</evidence>
<evidence type="ECO:0000256" key="9">
    <source>
        <dbReference type="ARBA" id="ARBA00023136"/>
    </source>
</evidence>
<evidence type="ECO:0000256" key="3">
    <source>
        <dbReference type="ARBA" id="ARBA00022475"/>
    </source>
</evidence>
<dbReference type="PANTHER" id="PTHR30627">
    <property type="entry name" value="PEPTIDOGLYCAN D,D-TRANSPEPTIDASE"/>
    <property type="match status" value="1"/>
</dbReference>
<name>A0A7T7JB74_9BACT</name>
<keyword evidence="10" id="KW-0961">Cell wall biogenesis/degradation</keyword>
<dbReference type="GO" id="GO:0071972">
    <property type="term" value="F:peptidoglycan L,D-transpeptidase activity"/>
    <property type="evidence" value="ECO:0007669"/>
    <property type="project" value="TreeGrafter"/>
</dbReference>
<evidence type="ECO:0000256" key="8">
    <source>
        <dbReference type="ARBA" id="ARBA00022989"/>
    </source>
</evidence>
<evidence type="ECO:0000256" key="6">
    <source>
        <dbReference type="ARBA" id="ARBA00022960"/>
    </source>
</evidence>
<accession>A0A7T7JB74</accession>
<dbReference type="KEGG" id="soa:G3M56_007495"/>
<evidence type="ECO:0000313" key="14">
    <source>
        <dbReference type="Proteomes" id="UP000475117"/>
    </source>
</evidence>
<evidence type="ECO:0000256" key="7">
    <source>
        <dbReference type="ARBA" id="ARBA00022984"/>
    </source>
</evidence>
<dbReference type="EMBL" id="CP066776">
    <property type="protein sequence ID" value="QQL43749.1"/>
    <property type="molecule type" value="Genomic_DNA"/>
</dbReference>
<dbReference type="GO" id="GO:0009252">
    <property type="term" value="P:peptidoglycan biosynthetic process"/>
    <property type="evidence" value="ECO:0007669"/>
    <property type="project" value="UniProtKB-KW"/>
</dbReference>
<keyword evidence="9" id="KW-0472">Membrane</keyword>
<evidence type="ECO:0000313" key="13">
    <source>
        <dbReference type="EMBL" id="QQL43749.1"/>
    </source>
</evidence>
<dbReference type="SUPFAM" id="SSF56601">
    <property type="entry name" value="beta-lactamase/transpeptidase-like"/>
    <property type="match status" value="1"/>
</dbReference>
<evidence type="ECO:0000256" key="10">
    <source>
        <dbReference type="ARBA" id="ARBA00023316"/>
    </source>
</evidence>
<evidence type="ECO:0000256" key="5">
    <source>
        <dbReference type="ARBA" id="ARBA00022692"/>
    </source>
</evidence>
<dbReference type="AlphaFoldDB" id="A0A7T7JB74"/>
<evidence type="ECO:0000259" key="11">
    <source>
        <dbReference type="Pfam" id="PF00905"/>
    </source>
</evidence>
<evidence type="ECO:0000259" key="12">
    <source>
        <dbReference type="Pfam" id="PF03717"/>
    </source>
</evidence>
<dbReference type="Pfam" id="PF00905">
    <property type="entry name" value="Transpeptidase"/>
    <property type="match status" value="1"/>
</dbReference>
<reference evidence="13 14" key="1">
    <citation type="submission" date="2020-12" db="EMBL/GenBank/DDBJ databases">
        <title>Sulforoseuscoccus oceanibium gen. nov., sp. nov., a representative of the phylum Verrucomicrobia with special cytoplasmic membrane, and proposal of Sulforoseuscoccusaceae fam. nov.</title>
        <authorList>
            <person name="Xi F."/>
        </authorList>
    </citation>
    <scope>NUCLEOTIDE SEQUENCE [LARGE SCALE GENOMIC DNA]</scope>
    <source>
        <strain evidence="13 14">T37</strain>
    </source>
</reference>
<keyword evidence="7" id="KW-0573">Peptidoglycan synthesis</keyword>
<evidence type="ECO:0008006" key="15">
    <source>
        <dbReference type="Google" id="ProtNLM"/>
    </source>
</evidence>
<dbReference type="InterPro" id="IPR050515">
    <property type="entry name" value="Beta-lactam/transpept"/>
</dbReference>
<feature type="domain" description="Penicillin-binding protein transpeptidase" evidence="11">
    <location>
        <begin position="296"/>
        <end position="635"/>
    </location>
</feature>
<comment type="subcellular location">
    <subcellularLocation>
        <location evidence="2">Cell membrane</location>
    </subcellularLocation>
    <subcellularLocation>
        <location evidence="1">Membrane</location>
        <topology evidence="1">Single-pass membrane protein</topology>
    </subcellularLocation>
</comment>
<dbReference type="InterPro" id="IPR005311">
    <property type="entry name" value="PBP_dimer"/>
</dbReference>
<dbReference type="GO" id="GO:0071555">
    <property type="term" value="P:cell wall organization"/>
    <property type="evidence" value="ECO:0007669"/>
    <property type="project" value="UniProtKB-KW"/>
</dbReference>
<feature type="domain" description="Penicillin-binding protein dimerisation" evidence="12">
    <location>
        <begin position="53"/>
        <end position="262"/>
    </location>
</feature>
<keyword evidence="4" id="KW-0121">Carboxypeptidase</keyword>
<sequence>MNGWLDKMRLTLIALFLVLGLTTLITRLWSLQINRRDYYLSKIPKSSSVTVRVPPTRGRIFDRNGVLLVDNEIGYSVTLNLEEVVRAYKARNQGDLPEVSYEVTRGGNVRSAQLDDVNIVEVVKATVIPKLKELGLAANFNARKLEVFYRTHRGLLPFPYRDDLTFEEYARFAEHASSLPGVNVHAVPKRKYVYGALASHILGTMRKSATGDLPEDERGLFNHYLPDSVGSTGIEQSMEDYLRGTAGKRVVKKNEKLRVVGEVRYDPPVAGGDLYLTLDAEFQYLAEQLMRNVGRGAAVVMDVENGDIVAMASVPSFDPNDFIPSISAERWKAYNQDPTHPLFCTALGTYAPGSTYKLVMGVAAALENQCGASHNCIGGVQYGRHFKKCWIHSKGGSHGVIGLRESLQRSCNSYYYLMSKAIGQDPMVTAAELMGLGRTSGIELAGEDPGIVMGSRYWTDVVRRTPDARMTSAELANMSIGQGETKASPIQIANVVAAIANGGRVLQPRLVNRVVAKKDNSLLYPVGERANPDAPTVLADLKLEGVSDEELAILRGGMYDVVNKYGGTARGARIEGVGLSGKTGSAQTSIRGRRGTHAWFTAFAPYERPKYAVCVVVLGGESGGAVAAPIARELIDGIFKIERDRILGDGKRQAITQWLAPAVGGFDAIARITFEEDGSSVVELNEPDAEEPVMVERPAALPQIRVPRVVSEEDVTIADTPDEEGTVVRRAKPVDPEVLRRLMEQQENSD</sequence>
<dbReference type="Pfam" id="PF03717">
    <property type="entry name" value="PBP_dimer"/>
    <property type="match status" value="1"/>
</dbReference>
<evidence type="ECO:0000256" key="1">
    <source>
        <dbReference type="ARBA" id="ARBA00004167"/>
    </source>
</evidence>
<dbReference type="PANTHER" id="PTHR30627:SF2">
    <property type="entry name" value="PEPTIDOGLYCAN D,D-TRANSPEPTIDASE MRDA"/>
    <property type="match status" value="1"/>
</dbReference>
<dbReference type="Gene3D" id="3.40.710.10">
    <property type="entry name" value="DD-peptidase/beta-lactamase superfamily"/>
    <property type="match status" value="1"/>
</dbReference>
<keyword evidence="5" id="KW-0812">Transmembrane</keyword>
<dbReference type="GO" id="GO:0008360">
    <property type="term" value="P:regulation of cell shape"/>
    <property type="evidence" value="ECO:0007669"/>
    <property type="project" value="UniProtKB-KW"/>
</dbReference>
<dbReference type="RefSeq" id="WP_164361663.1">
    <property type="nucleotide sequence ID" value="NZ_CP066776.1"/>
</dbReference>
<dbReference type="InterPro" id="IPR012338">
    <property type="entry name" value="Beta-lactam/transpept-like"/>
</dbReference>
<dbReference type="GO" id="GO:0005886">
    <property type="term" value="C:plasma membrane"/>
    <property type="evidence" value="ECO:0007669"/>
    <property type="project" value="UniProtKB-SubCell"/>
</dbReference>
<keyword evidence="6" id="KW-0133">Cell shape</keyword>
<proteinExistence type="predicted"/>
<dbReference type="InterPro" id="IPR001460">
    <property type="entry name" value="PCN-bd_Tpept"/>
</dbReference>
<dbReference type="GO" id="GO:0008658">
    <property type="term" value="F:penicillin binding"/>
    <property type="evidence" value="ECO:0007669"/>
    <property type="project" value="InterPro"/>
</dbReference>
<evidence type="ECO:0000256" key="2">
    <source>
        <dbReference type="ARBA" id="ARBA00004236"/>
    </source>
</evidence>
<dbReference type="Proteomes" id="UP000475117">
    <property type="component" value="Chromosome"/>
</dbReference>
<keyword evidence="4" id="KW-0645">Protease</keyword>
<keyword evidence="14" id="KW-1185">Reference proteome</keyword>
<organism evidence="13 14">
    <name type="scientific">Sulfuriroseicoccus oceanibius</name>
    <dbReference type="NCBI Taxonomy" id="2707525"/>
    <lineage>
        <taxon>Bacteria</taxon>
        <taxon>Pseudomonadati</taxon>
        <taxon>Verrucomicrobiota</taxon>
        <taxon>Verrucomicrobiia</taxon>
        <taxon>Verrucomicrobiales</taxon>
        <taxon>Verrucomicrobiaceae</taxon>
        <taxon>Sulfuriroseicoccus</taxon>
    </lineage>
</organism>
<dbReference type="Gene3D" id="3.90.1310.10">
    <property type="entry name" value="Penicillin-binding protein 2a (Domain 2)"/>
    <property type="match status" value="1"/>
</dbReference>
<gene>
    <name evidence="13" type="ORF">G3M56_007495</name>
</gene>
<dbReference type="InterPro" id="IPR036138">
    <property type="entry name" value="PBP_dimer_sf"/>
</dbReference>